<evidence type="ECO:0000313" key="2">
    <source>
        <dbReference type="Proteomes" id="UP000266673"/>
    </source>
</evidence>
<dbReference type="InterPro" id="IPR052945">
    <property type="entry name" value="Mitotic_Regulator"/>
</dbReference>
<dbReference type="Gene3D" id="3.30.200.20">
    <property type="entry name" value="Phosphorylase Kinase, domain 1"/>
    <property type="match status" value="1"/>
</dbReference>
<dbReference type="PANTHER" id="PTHR43628">
    <property type="entry name" value="ACTIVATOR OF C KINASE PROTEIN 1-RELATED"/>
    <property type="match status" value="1"/>
</dbReference>
<dbReference type="EMBL" id="QKWP01002681">
    <property type="protein sequence ID" value="RIB02480.1"/>
    <property type="molecule type" value="Genomic_DNA"/>
</dbReference>
<name>A0A397TWR0_9GLOM</name>
<gene>
    <name evidence="1" type="ORF">C2G38_2227715</name>
</gene>
<dbReference type="Proteomes" id="UP000266673">
    <property type="component" value="Unassembled WGS sequence"/>
</dbReference>
<accession>A0A397TWR0</accession>
<protein>
    <recommendedName>
        <fullName evidence="3">Protein kinase domain-containing protein</fullName>
    </recommendedName>
</protein>
<dbReference type="SUPFAM" id="SSF81901">
    <property type="entry name" value="HCP-like"/>
    <property type="match status" value="1"/>
</dbReference>
<dbReference type="PANTHER" id="PTHR43628:SF1">
    <property type="entry name" value="CHITIN SYNTHASE REGULATORY FACTOR 2-RELATED"/>
    <property type="match status" value="1"/>
</dbReference>
<organism evidence="1 2">
    <name type="scientific">Gigaspora rosea</name>
    <dbReference type="NCBI Taxonomy" id="44941"/>
    <lineage>
        <taxon>Eukaryota</taxon>
        <taxon>Fungi</taxon>
        <taxon>Fungi incertae sedis</taxon>
        <taxon>Mucoromycota</taxon>
        <taxon>Glomeromycotina</taxon>
        <taxon>Glomeromycetes</taxon>
        <taxon>Diversisporales</taxon>
        <taxon>Gigasporaceae</taxon>
        <taxon>Gigaspora</taxon>
    </lineage>
</organism>
<proteinExistence type="predicted"/>
<reference evidence="1 2" key="1">
    <citation type="submission" date="2018-06" db="EMBL/GenBank/DDBJ databases">
        <title>Comparative genomics reveals the genomic features of Rhizophagus irregularis, R. cerebriforme, R. diaphanum and Gigaspora rosea, and their symbiotic lifestyle signature.</title>
        <authorList>
            <person name="Morin E."/>
            <person name="San Clemente H."/>
            <person name="Chen E.C.H."/>
            <person name="De La Providencia I."/>
            <person name="Hainaut M."/>
            <person name="Kuo A."/>
            <person name="Kohler A."/>
            <person name="Murat C."/>
            <person name="Tang N."/>
            <person name="Roy S."/>
            <person name="Loubradou J."/>
            <person name="Henrissat B."/>
            <person name="Grigoriev I.V."/>
            <person name="Corradi N."/>
            <person name="Roux C."/>
            <person name="Martin F.M."/>
        </authorList>
    </citation>
    <scope>NUCLEOTIDE SEQUENCE [LARGE SCALE GENOMIC DNA]</scope>
    <source>
        <strain evidence="1 2">DAOM 194757</strain>
    </source>
</reference>
<evidence type="ECO:0000313" key="1">
    <source>
        <dbReference type="EMBL" id="RIB02480.1"/>
    </source>
</evidence>
<dbReference type="InterPro" id="IPR006597">
    <property type="entry name" value="Sel1-like"/>
</dbReference>
<dbReference type="STRING" id="44941.A0A397TWR0"/>
<dbReference type="SMART" id="SM00671">
    <property type="entry name" value="SEL1"/>
    <property type="match status" value="2"/>
</dbReference>
<dbReference type="InterPro" id="IPR011990">
    <property type="entry name" value="TPR-like_helical_dom_sf"/>
</dbReference>
<keyword evidence="2" id="KW-1185">Reference proteome</keyword>
<dbReference type="SUPFAM" id="SSF56112">
    <property type="entry name" value="Protein kinase-like (PK-like)"/>
    <property type="match status" value="1"/>
</dbReference>
<dbReference type="Pfam" id="PF08238">
    <property type="entry name" value="Sel1"/>
    <property type="match status" value="2"/>
</dbReference>
<sequence length="235" mass="27150">MNYNNSENSNSLDPYDLGYNYQHGIGVGYCYRNGIGIENDDHKAFIYYQKSAEMGDVLGMQMGNIDGIFKVEMWHLKGAYQIGYCYDKGIGVKKDEHKAFIYYQISAEIGEAIGAYKLQNEWMHNFDIEDELKKCRSIIVILSWISYDEFKDIKEIGESGFTSVYYARWISSVIKEIGKGGFETVYHAKWHVNREVALKLIHGSANYSGEFMRELKAYCDIGLKIPTFLTWYIKS</sequence>
<evidence type="ECO:0008006" key="3">
    <source>
        <dbReference type="Google" id="ProtNLM"/>
    </source>
</evidence>
<dbReference type="InterPro" id="IPR011009">
    <property type="entry name" value="Kinase-like_dom_sf"/>
</dbReference>
<dbReference type="AlphaFoldDB" id="A0A397TWR0"/>
<comment type="caution">
    <text evidence="1">The sequence shown here is derived from an EMBL/GenBank/DDBJ whole genome shotgun (WGS) entry which is preliminary data.</text>
</comment>
<dbReference type="Gene3D" id="1.25.40.10">
    <property type="entry name" value="Tetratricopeptide repeat domain"/>
    <property type="match status" value="1"/>
</dbReference>